<dbReference type="OrthoDB" id="1442826at2"/>
<reference evidence="1 2" key="1">
    <citation type="submission" date="2014-07" db="EMBL/GenBank/DDBJ databases">
        <title>Epilithonimonas lactis LMG 22401 Genome.</title>
        <authorList>
            <person name="Pipes S.E."/>
            <person name="Stropko S.J."/>
        </authorList>
    </citation>
    <scope>NUCLEOTIDE SEQUENCE [LARGE SCALE GENOMIC DNA]</scope>
    <source>
        <strain evidence="1 2">LMG 24401</strain>
    </source>
</reference>
<dbReference type="Proteomes" id="UP000028623">
    <property type="component" value="Unassembled WGS sequence"/>
</dbReference>
<proteinExistence type="predicted"/>
<dbReference type="eggNOG" id="ENOG502Z7WP">
    <property type="taxonomic scope" value="Bacteria"/>
</dbReference>
<evidence type="ECO:0000313" key="2">
    <source>
        <dbReference type="Proteomes" id="UP000028623"/>
    </source>
</evidence>
<organism evidence="1 2">
    <name type="scientific">Epilithonimonas lactis</name>
    <dbReference type="NCBI Taxonomy" id="421072"/>
    <lineage>
        <taxon>Bacteria</taxon>
        <taxon>Pseudomonadati</taxon>
        <taxon>Bacteroidota</taxon>
        <taxon>Flavobacteriia</taxon>
        <taxon>Flavobacteriales</taxon>
        <taxon>Weeksellaceae</taxon>
        <taxon>Chryseobacterium group</taxon>
        <taxon>Epilithonimonas</taxon>
    </lineage>
</organism>
<gene>
    <name evidence="1" type="ORF">IO89_10625</name>
</gene>
<accession>A0A085BIT4</accession>
<sequence length="180" mass="21649">MKNNKNIIGFFERVIEDDRLYPSHISMYVSLFQFWSLNRFQNPFRISREDVMKLSKIRSIATYHKCIRELYRAGFIRYSPSYNSYKGSLVEIIDFGTEKAGEKKISQNQNFLLKDEIRFLVPVFNEVELYFTERDLPSAEADRFFSFYRFKNWKLSNEKPMKCWQAAARNWISELKKSIN</sequence>
<evidence type="ECO:0000313" key="1">
    <source>
        <dbReference type="EMBL" id="KFC22379.1"/>
    </source>
</evidence>
<protein>
    <submittedName>
        <fullName evidence="1">Uncharacterized protein</fullName>
    </submittedName>
</protein>
<dbReference type="STRING" id="421072.SAMN04488097_2748"/>
<dbReference type="AlphaFoldDB" id="A0A085BIT4"/>
<keyword evidence="2" id="KW-1185">Reference proteome</keyword>
<dbReference type="RefSeq" id="WP_034976004.1">
    <property type="nucleotide sequence ID" value="NZ_FOFI01000003.1"/>
</dbReference>
<name>A0A085BIT4_9FLAO</name>
<dbReference type="EMBL" id="JPLY01000003">
    <property type="protein sequence ID" value="KFC22379.1"/>
    <property type="molecule type" value="Genomic_DNA"/>
</dbReference>
<comment type="caution">
    <text evidence="1">The sequence shown here is derived from an EMBL/GenBank/DDBJ whole genome shotgun (WGS) entry which is preliminary data.</text>
</comment>